<evidence type="ECO:0000313" key="2">
    <source>
        <dbReference type="EMBL" id="KAF0318577.1"/>
    </source>
</evidence>
<evidence type="ECO:0000313" key="3">
    <source>
        <dbReference type="Proteomes" id="UP000434172"/>
    </source>
</evidence>
<accession>A0A8H3ZK00</accession>
<protein>
    <submittedName>
        <fullName evidence="2">Uncharacterized protein</fullName>
    </submittedName>
</protein>
<evidence type="ECO:0000256" key="1">
    <source>
        <dbReference type="SAM" id="MobiDB-lite"/>
    </source>
</evidence>
<comment type="caution">
    <text evidence="2">The sequence shown here is derived from an EMBL/GenBank/DDBJ whole genome shotgun (WGS) entry which is preliminary data.</text>
</comment>
<sequence length="1324" mass="149733">MAGSPTTPTAIAMDSPSADDDKGNDRGSDRGDDRNSDRGRQQRRTTTEDDDRGGTVIEKAGFATLPRELILEIIRLCIPPYRPDLKRDVAQLSAVNKSLRIMCIPTLFNIVQMRTNHRRFSRLVRGIEGSAVLSTIYHLRIIPVLPCAKTSSNASESWYRDTPALFASILGQMSNLQDLDLYFEDGYQSLMVAVQYELLKQRITVPSVTRFKHFAQSTAHFIPTVFTGLNALHLSVVMDNSPKTIPGLSTIASKLNLHTLSLSNSGWQAKDFDEIYDLFPGVTKLIIGGEIQKFKLSIVLPVFEQFRKLEILGLTDLFDFTMGDVMTNLLDEEGVCACDCCLGDDPCTIDTNCDCDECHYNDENYEKFHDMAQRNLSMSMEEDQVENAVSLFEECPRLKAVYFQLRNDDYSTCYRPVKDDNGNVDTVTINEKEFARSISTTCQTTTGCATERFHPHPCSATIVMAAEVKSLTAGAAESGAVARGPNLSQAIPTPAKTYLVTLSRELILEVIKLCVPPQPLRNTITVNRTITVSQLSLVDKSLREMCIPTLFRTLKLRTGQHELLGHIQVLEDSRVLEVVQHLRINAIAWDDVTTQWKRGTPSRLAKLLGRMPNLQDLDLTLRWRKKSLATAVQDELMKQRIAIPTAKRFKYDISDSKPDPSILVSFKPSVFAELRALHLHLKPFASLKSVPGLSTIAPRLELRTLGLHNRFWTFRNMKEIYELFPNITSLIIGDEVGSGLISELIPTFKKFRTLRSLALTDLICIDDEDLMEYLFKVREECECKECFMNGNMDLFWEEGQEGACSCLECSSTRGHYGEALDMARFWHPLAEDQGENVREIFGECPELEVLYFQITRFHAARYTPVRDDAGMFVRFQHGVFADWPVPSPSASGTPIARNKLLPASQPSTIPMDIAKESANTSVGSACVGEPDRPLAVPAFHSRTYLVTLPRELVLGIINHCIGTREKISRKKRDVVRLSLVTKFLREMCIPFIFTTMQIRAPYHEFLSKIQSIEGNRILHIVQHLEINLFSETNREWRPETYTSLVRLLSHMPRLNDLCLNLLHDRDFSRCLGVELLRQHVVLPVVKKMQYGFDLCWMTPGVIFMPKAFPELDALHLNVGSQSHSFSLKDLFGLSSRNLKTISLRKARWEFEHVSEIHDFFPDVTKLILSGNIDDELMISELVPIFEPFQQLKVLALTDLVDPDDLNVDAIQDDLSANCELCNAGEEVDIDGDEIYDACGSDHYWEAYELAQESHDAKEDQGENAKALFRMCPSLESVYFLAVNRSQAHRFTPVKDASGDFEEVREEKGVPWPAISEYVRVFQQD</sequence>
<feature type="compositionally biased region" description="Basic and acidic residues" evidence="1">
    <location>
        <begin position="19"/>
        <end position="40"/>
    </location>
</feature>
<proteinExistence type="predicted"/>
<dbReference type="Proteomes" id="UP000434172">
    <property type="component" value="Unassembled WGS sequence"/>
</dbReference>
<organism evidence="2 3">
    <name type="scientific">Colletotrichum asianum</name>
    <dbReference type="NCBI Taxonomy" id="702518"/>
    <lineage>
        <taxon>Eukaryota</taxon>
        <taxon>Fungi</taxon>
        <taxon>Dikarya</taxon>
        <taxon>Ascomycota</taxon>
        <taxon>Pezizomycotina</taxon>
        <taxon>Sordariomycetes</taxon>
        <taxon>Hypocreomycetidae</taxon>
        <taxon>Glomerellales</taxon>
        <taxon>Glomerellaceae</taxon>
        <taxon>Colletotrichum</taxon>
        <taxon>Colletotrichum gloeosporioides species complex</taxon>
    </lineage>
</organism>
<dbReference type="EMBL" id="WOWK01000107">
    <property type="protein sequence ID" value="KAF0318577.1"/>
    <property type="molecule type" value="Genomic_DNA"/>
</dbReference>
<feature type="region of interest" description="Disordered" evidence="1">
    <location>
        <begin position="1"/>
        <end position="55"/>
    </location>
</feature>
<dbReference type="OrthoDB" id="4829732at2759"/>
<dbReference type="SUPFAM" id="SSF52047">
    <property type="entry name" value="RNI-like"/>
    <property type="match status" value="1"/>
</dbReference>
<gene>
    <name evidence="2" type="ORF">GQ607_014128</name>
</gene>
<reference evidence="2 3" key="1">
    <citation type="submission" date="2019-12" db="EMBL/GenBank/DDBJ databases">
        <title>A genome sequence resource for the geographically widespread anthracnose pathogen Colletotrichum asianum.</title>
        <authorList>
            <person name="Meng Y."/>
        </authorList>
    </citation>
    <scope>NUCLEOTIDE SEQUENCE [LARGE SCALE GENOMIC DNA]</scope>
    <source>
        <strain evidence="2 3">ICMP 18580</strain>
    </source>
</reference>
<name>A0A8H3ZK00_9PEZI</name>
<keyword evidence="3" id="KW-1185">Reference proteome</keyword>